<proteinExistence type="predicted"/>
<dbReference type="AlphaFoldDB" id="A0A517SB73"/>
<evidence type="ECO:0000313" key="3">
    <source>
        <dbReference type="EMBL" id="QDT53383.1"/>
    </source>
</evidence>
<dbReference type="KEGG" id="ccos:Pan44_14000"/>
<dbReference type="Pfam" id="PF00072">
    <property type="entry name" value="Response_reg"/>
    <property type="match status" value="1"/>
</dbReference>
<dbReference type="Proteomes" id="UP000315700">
    <property type="component" value="Chromosome"/>
</dbReference>
<feature type="modified residue" description="4-aspartylphosphate" evidence="1">
    <location>
        <position position="71"/>
    </location>
</feature>
<dbReference type="GO" id="GO:0000160">
    <property type="term" value="P:phosphorelay signal transduction system"/>
    <property type="evidence" value="ECO:0007669"/>
    <property type="project" value="InterPro"/>
</dbReference>
<organism evidence="3 4">
    <name type="scientific">Caulifigura coniformis</name>
    <dbReference type="NCBI Taxonomy" id="2527983"/>
    <lineage>
        <taxon>Bacteria</taxon>
        <taxon>Pseudomonadati</taxon>
        <taxon>Planctomycetota</taxon>
        <taxon>Planctomycetia</taxon>
        <taxon>Planctomycetales</taxon>
        <taxon>Planctomycetaceae</taxon>
        <taxon>Caulifigura</taxon>
    </lineage>
</organism>
<protein>
    <submittedName>
        <fullName evidence="3">Response regulator rcp1</fullName>
    </submittedName>
</protein>
<gene>
    <name evidence="3" type="primary">rcp1_3</name>
    <name evidence="3" type="ORF">Pan44_14000</name>
</gene>
<name>A0A517SB73_9PLAN</name>
<dbReference type="OrthoDB" id="195863at2"/>
<dbReference type="PROSITE" id="PS50110">
    <property type="entry name" value="RESPONSE_REGULATORY"/>
    <property type="match status" value="1"/>
</dbReference>
<dbReference type="CDD" id="cd17557">
    <property type="entry name" value="REC_Rcp-like"/>
    <property type="match status" value="1"/>
</dbReference>
<dbReference type="InParanoid" id="A0A517SB73"/>
<dbReference type="EMBL" id="CP036271">
    <property type="protein sequence ID" value="QDT53383.1"/>
    <property type="molecule type" value="Genomic_DNA"/>
</dbReference>
<keyword evidence="1" id="KW-0597">Phosphoprotein</keyword>
<evidence type="ECO:0000256" key="1">
    <source>
        <dbReference type="PROSITE-ProRule" id="PRU00169"/>
    </source>
</evidence>
<dbReference type="RefSeq" id="WP_145028560.1">
    <property type="nucleotide sequence ID" value="NZ_CP036271.1"/>
</dbReference>
<evidence type="ECO:0000313" key="4">
    <source>
        <dbReference type="Proteomes" id="UP000315700"/>
    </source>
</evidence>
<dbReference type="PANTHER" id="PTHR44520">
    <property type="entry name" value="RESPONSE REGULATOR RCP1-RELATED"/>
    <property type="match status" value="1"/>
</dbReference>
<dbReference type="Gene3D" id="3.40.50.2300">
    <property type="match status" value="1"/>
</dbReference>
<dbReference type="InterPro" id="IPR001789">
    <property type="entry name" value="Sig_transdc_resp-reg_receiver"/>
</dbReference>
<dbReference type="InterPro" id="IPR011006">
    <property type="entry name" value="CheY-like_superfamily"/>
</dbReference>
<sequence length="151" mass="17377">MPGHTATPTRPFDVLLVEDSPSDAELTRKAFQRQRVDMRLHHVWDGIECLNFLGRVDPFKEAPRPDLILLDLNMPRMDGREVLRKVKGDQELCPIPIVVLTTGGERSDILEAYREHANAYVIKPVDLERFFSLVGNIRNFWMQTVELPNRG</sequence>
<evidence type="ECO:0000259" key="2">
    <source>
        <dbReference type="PROSITE" id="PS50110"/>
    </source>
</evidence>
<reference evidence="3 4" key="1">
    <citation type="submission" date="2019-02" db="EMBL/GenBank/DDBJ databases">
        <title>Deep-cultivation of Planctomycetes and their phenomic and genomic characterization uncovers novel biology.</title>
        <authorList>
            <person name="Wiegand S."/>
            <person name="Jogler M."/>
            <person name="Boedeker C."/>
            <person name="Pinto D."/>
            <person name="Vollmers J."/>
            <person name="Rivas-Marin E."/>
            <person name="Kohn T."/>
            <person name="Peeters S.H."/>
            <person name="Heuer A."/>
            <person name="Rast P."/>
            <person name="Oberbeckmann S."/>
            <person name="Bunk B."/>
            <person name="Jeske O."/>
            <person name="Meyerdierks A."/>
            <person name="Storesund J.E."/>
            <person name="Kallscheuer N."/>
            <person name="Luecker S."/>
            <person name="Lage O.M."/>
            <person name="Pohl T."/>
            <person name="Merkel B.J."/>
            <person name="Hornburger P."/>
            <person name="Mueller R.-W."/>
            <person name="Bruemmer F."/>
            <person name="Labrenz M."/>
            <person name="Spormann A.M."/>
            <person name="Op den Camp H."/>
            <person name="Overmann J."/>
            <person name="Amann R."/>
            <person name="Jetten M.S.M."/>
            <person name="Mascher T."/>
            <person name="Medema M.H."/>
            <person name="Devos D.P."/>
            <person name="Kaster A.-K."/>
            <person name="Ovreas L."/>
            <person name="Rohde M."/>
            <person name="Galperin M.Y."/>
            <person name="Jogler C."/>
        </authorList>
    </citation>
    <scope>NUCLEOTIDE SEQUENCE [LARGE SCALE GENOMIC DNA]</scope>
    <source>
        <strain evidence="3 4">Pan44</strain>
    </source>
</reference>
<accession>A0A517SB73</accession>
<keyword evidence="4" id="KW-1185">Reference proteome</keyword>
<dbReference type="PANTHER" id="PTHR44520:SF2">
    <property type="entry name" value="RESPONSE REGULATOR RCP1"/>
    <property type="match status" value="1"/>
</dbReference>
<feature type="domain" description="Response regulatory" evidence="2">
    <location>
        <begin position="13"/>
        <end position="138"/>
    </location>
</feature>
<dbReference type="SUPFAM" id="SSF52172">
    <property type="entry name" value="CheY-like"/>
    <property type="match status" value="1"/>
</dbReference>
<dbReference type="InterPro" id="IPR052893">
    <property type="entry name" value="TCS_response_regulator"/>
</dbReference>
<dbReference type="SMART" id="SM00448">
    <property type="entry name" value="REC"/>
    <property type="match status" value="1"/>
</dbReference>